<dbReference type="InterPro" id="IPR058912">
    <property type="entry name" value="HTH_animal"/>
</dbReference>
<dbReference type="EMBL" id="JARK01000055">
    <property type="protein sequence ID" value="EYC44647.1"/>
    <property type="molecule type" value="Genomic_DNA"/>
</dbReference>
<proteinExistence type="predicted"/>
<dbReference type="Pfam" id="PF26215">
    <property type="entry name" value="HTH_animal"/>
    <property type="match status" value="1"/>
</dbReference>
<dbReference type="STRING" id="53326.A0A016WZG8"/>
<comment type="caution">
    <text evidence="2">The sequence shown here is derived from an EMBL/GenBank/DDBJ whole genome shotgun (WGS) entry which is preliminary data.</text>
</comment>
<accession>A0A016WZG8</accession>
<gene>
    <name evidence="2" type="primary">Acey_s0455.g1773</name>
    <name evidence="2" type="ORF">Y032_0455g1773</name>
</gene>
<reference evidence="3" key="1">
    <citation type="journal article" date="2015" name="Nat. Genet.">
        <title>The genome and transcriptome of the zoonotic hookworm Ancylostoma ceylanicum identify infection-specific gene families.</title>
        <authorList>
            <person name="Schwarz E.M."/>
            <person name="Hu Y."/>
            <person name="Antoshechkin I."/>
            <person name="Miller M.M."/>
            <person name="Sternberg P.W."/>
            <person name="Aroian R.V."/>
        </authorList>
    </citation>
    <scope>NUCLEOTIDE SEQUENCE</scope>
    <source>
        <strain evidence="3">HY135</strain>
    </source>
</reference>
<feature type="domain" description="Helix-turn-helix" evidence="1">
    <location>
        <begin position="219"/>
        <end position="269"/>
    </location>
</feature>
<organism evidence="2 3">
    <name type="scientific">Ancylostoma ceylanicum</name>
    <dbReference type="NCBI Taxonomy" id="53326"/>
    <lineage>
        <taxon>Eukaryota</taxon>
        <taxon>Metazoa</taxon>
        <taxon>Ecdysozoa</taxon>
        <taxon>Nematoda</taxon>
        <taxon>Chromadorea</taxon>
        <taxon>Rhabditida</taxon>
        <taxon>Rhabditina</taxon>
        <taxon>Rhabditomorpha</taxon>
        <taxon>Strongyloidea</taxon>
        <taxon>Ancylostomatidae</taxon>
        <taxon>Ancylostomatinae</taxon>
        <taxon>Ancylostoma</taxon>
    </lineage>
</organism>
<protein>
    <recommendedName>
        <fullName evidence="1">Helix-turn-helix domain-containing protein</fullName>
    </recommendedName>
</protein>
<name>A0A016WZG8_9BILA</name>
<dbReference type="PANTHER" id="PTHR21301:SF10">
    <property type="entry name" value="REVERSE TRANSCRIPTASE DOMAIN-CONTAINING PROTEIN"/>
    <property type="match status" value="1"/>
</dbReference>
<dbReference type="OrthoDB" id="3212410at2759"/>
<dbReference type="AlphaFoldDB" id="A0A016WZG8"/>
<dbReference type="Proteomes" id="UP000024635">
    <property type="component" value="Unassembled WGS sequence"/>
</dbReference>
<evidence type="ECO:0000259" key="1">
    <source>
        <dbReference type="Pfam" id="PF26215"/>
    </source>
</evidence>
<dbReference type="PANTHER" id="PTHR21301">
    <property type="entry name" value="REVERSE TRANSCRIPTASE"/>
    <property type="match status" value="1"/>
</dbReference>
<sequence length="377" mass="42800">MMIFCTSGCQSSHCIFELVKLLSPLLSYVGAYIVNSSEFVDAIKQCRVPDSACYVSYDVVSLYTNINNDAAIKTLLQLFDKHSKGVNMCGFSAEDFETLLKAALACNIFGFNNDFYAQKRGLAIGIRIAIVYFDHIEKASLTNGIILHKRYIDDVFVIGSSHAELRSTLTNLSSMDVNITLTVDEPSRDRFLPFLNTNARICSGKTDIRWYRKPSSKNIILHSRSAHHTHMEVNVVRNLVKTSERVATSTSENDEPIQHILFENGYNSGETTTWRPSSAPDGIALVPPYPNNHHAKRINAVVKRSRLPVRLIFLPHPPSKRCSHLHVCRKTDAARRDALLHRQEDLPFARDGVFDKVWRMRSSTYWRKRKTAEKVVR</sequence>
<keyword evidence="3" id="KW-1185">Reference proteome</keyword>
<evidence type="ECO:0000313" key="3">
    <source>
        <dbReference type="Proteomes" id="UP000024635"/>
    </source>
</evidence>
<evidence type="ECO:0000313" key="2">
    <source>
        <dbReference type="EMBL" id="EYC44647.1"/>
    </source>
</evidence>